<dbReference type="SMART" id="SM01381">
    <property type="entry name" value="7TM_GPCR_Srsx"/>
    <property type="match status" value="1"/>
</dbReference>
<keyword evidence="5" id="KW-0675">Receptor</keyword>
<dbReference type="PANTHER" id="PTHR45698">
    <property type="entry name" value="TRACE AMINE-ASSOCIATED RECEPTOR 19N-RELATED"/>
    <property type="match status" value="1"/>
</dbReference>
<feature type="transmembrane region" description="Helical" evidence="6">
    <location>
        <begin position="259"/>
        <end position="282"/>
    </location>
</feature>
<dbReference type="PANTHER" id="PTHR45698:SF1">
    <property type="entry name" value="TRACE AMINE-ASSOCIATED RECEPTOR 13C-LIKE"/>
    <property type="match status" value="1"/>
</dbReference>
<dbReference type="AlphaFoldDB" id="A0A914AB72"/>
<evidence type="ECO:0000256" key="1">
    <source>
        <dbReference type="ARBA" id="ARBA00004370"/>
    </source>
</evidence>
<accession>A0A914AB72</accession>
<proteinExistence type="inferred from homology"/>
<evidence type="ECO:0000313" key="8">
    <source>
        <dbReference type="EnsemblMetazoa" id="XP_038060998.1"/>
    </source>
</evidence>
<evidence type="ECO:0000256" key="2">
    <source>
        <dbReference type="ARBA" id="ARBA00022692"/>
    </source>
</evidence>
<dbReference type="Pfam" id="PF00001">
    <property type="entry name" value="7tm_1"/>
    <property type="match status" value="1"/>
</dbReference>
<dbReference type="Proteomes" id="UP000887568">
    <property type="component" value="Unplaced"/>
</dbReference>
<keyword evidence="3 6" id="KW-1133">Transmembrane helix</keyword>
<keyword evidence="2 5" id="KW-0812">Transmembrane</keyword>
<feature type="transmembrane region" description="Helical" evidence="6">
    <location>
        <begin position="126"/>
        <end position="146"/>
    </location>
</feature>
<dbReference type="GeneID" id="119731797"/>
<comment type="similarity">
    <text evidence="5">Belongs to the G-protein coupled receptor 1 family.</text>
</comment>
<name>A0A914AB72_PATMI</name>
<keyword evidence="4 6" id="KW-0472">Membrane</keyword>
<evidence type="ECO:0000256" key="6">
    <source>
        <dbReference type="SAM" id="Phobius"/>
    </source>
</evidence>
<dbReference type="EnsemblMetazoa" id="XM_038205070.1">
    <property type="protein sequence ID" value="XP_038060998.1"/>
    <property type="gene ID" value="LOC119731797"/>
</dbReference>
<feature type="transmembrane region" description="Helical" evidence="6">
    <location>
        <begin position="6"/>
        <end position="31"/>
    </location>
</feature>
<dbReference type="PROSITE" id="PS00237">
    <property type="entry name" value="G_PROTEIN_RECEP_F1_1"/>
    <property type="match status" value="1"/>
</dbReference>
<dbReference type="PROSITE" id="PS50262">
    <property type="entry name" value="G_PROTEIN_RECEP_F1_2"/>
    <property type="match status" value="1"/>
</dbReference>
<reference evidence="8" key="1">
    <citation type="submission" date="2022-11" db="UniProtKB">
        <authorList>
            <consortium name="EnsemblMetazoa"/>
        </authorList>
    </citation>
    <scope>IDENTIFICATION</scope>
</reference>
<dbReference type="GO" id="GO:0016020">
    <property type="term" value="C:membrane"/>
    <property type="evidence" value="ECO:0007669"/>
    <property type="project" value="UniProtKB-SubCell"/>
</dbReference>
<keyword evidence="5" id="KW-0807">Transducer</keyword>
<dbReference type="InterPro" id="IPR000276">
    <property type="entry name" value="GPCR_Rhodpsn"/>
</dbReference>
<dbReference type="InterPro" id="IPR017452">
    <property type="entry name" value="GPCR_Rhodpsn_7TM"/>
</dbReference>
<evidence type="ECO:0000313" key="9">
    <source>
        <dbReference type="Proteomes" id="UP000887568"/>
    </source>
</evidence>
<evidence type="ECO:0000256" key="3">
    <source>
        <dbReference type="ARBA" id="ARBA00022989"/>
    </source>
</evidence>
<evidence type="ECO:0000256" key="5">
    <source>
        <dbReference type="RuleBase" id="RU000688"/>
    </source>
</evidence>
<dbReference type="SUPFAM" id="SSF81321">
    <property type="entry name" value="Family A G protein-coupled receptor-like"/>
    <property type="match status" value="1"/>
</dbReference>
<keyword evidence="5" id="KW-0297">G-protein coupled receptor</keyword>
<dbReference type="Gene3D" id="1.20.1070.10">
    <property type="entry name" value="Rhodopsin 7-helix transmembrane proteins"/>
    <property type="match status" value="1"/>
</dbReference>
<feature type="transmembrane region" description="Helical" evidence="6">
    <location>
        <begin position="166"/>
        <end position="193"/>
    </location>
</feature>
<comment type="subcellular location">
    <subcellularLocation>
        <location evidence="1">Membrane</location>
    </subcellularLocation>
</comment>
<feature type="transmembrane region" description="Helical" evidence="6">
    <location>
        <begin position="229"/>
        <end position="253"/>
    </location>
</feature>
<evidence type="ECO:0000259" key="7">
    <source>
        <dbReference type="PROSITE" id="PS50262"/>
    </source>
</evidence>
<dbReference type="GO" id="GO:0004930">
    <property type="term" value="F:G protein-coupled receptor activity"/>
    <property type="evidence" value="ECO:0007669"/>
    <property type="project" value="UniProtKB-KW"/>
</dbReference>
<evidence type="ECO:0000256" key="4">
    <source>
        <dbReference type="ARBA" id="ARBA00023136"/>
    </source>
</evidence>
<feature type="transmembrane region" description="Helical" evidence="6">
    <location>
        <begin position="82"/>
        <end position="105"/>
    </location>
</feature>
<dbReference type="OMA" id="HRSANRV"/>
<dbReference type="RefSeq" id="XP_038060998.1">
    <property type="nucleotide sequence ID" value="XM_038205070.1"/>
</dbReference>
<dbReference type="OrthoDB" id="6435638at2759"/>
<dbReference type="CDD" id="cd00637">
    <property type="entry name" value="7tm_classA_rhodopsin-like"/>
    <property type="match status" value="1"/>
</dbReference>
<keyword evidence="9" id="KW-1185">Reference proteome</keyword>
<feature type="domain" description="G-protein coupled receptors family 1 profile" evidence="7">
    <location>
        <begin position="22"/>
        <end position="280"/>
    </location>
</feature>
<organism evidence="8 9">
    <name type="scientific">Patiria miniata</name>
    <name type="common">Bat star</name>
    <name type="synonym">Asterina miniata</name>
    <dbReference type="NCBI Taxonomy" id="46514"/>
    <lineage>
        <taxon>Eukaryota</taxon>
        <taxon>Metazoa</taxon>
        <taxon>Echinodermata</taxon>
        <taxon>Eleutherozoa</taxon>
        <taxon>Asterozoa</taxon>
        <taxon>Asteroidea</taxon>
        <taxon>Valvatacea</taxon>
        <taxon>Valvatida</taxon>
        <taxon>Asterinidae</taxon>
        <taxon>Patiria</taxon>
    </lineage>
</organism>
<protein>
    <recommendedName>
        <fullName evidence="7">G-protein coupled receptors family 1 profile domain-containing protein</fullName>
    </recommendedName>
</protein>
<sequence>MAEQILLLRIIKTFVGIIGLFGNGLVCLVIYRVPALHTMTNAFIVNQAVADLMGSVFLLLLSNIDYPAILPEGTAGVLLCRLWISDFFLWACFITSTFNLVGLTFERYVAIVFPFRYPTFYTKRNSCFMLAAAWFLGTMFATYSIAIRAYEGRQCAEKLLPYLKDVGFVITIIQYFVPTFTMLFAYIHIIVVLHRSANRVGVATASTATSDGREASLLRARRNTFKTLLIVYIIYFCCWTPNLTVFAMFNLGWPLDFKGALYIISVALAASNSCVNPIIYALKYRQFQNGLKRLWMSIRGREHVENVSWMVEQSADRLTYAQAQHNHDG</sequence>
<dbReference type="PRINTS" id="PR00237">
    <property type="entry name" value="GPCRRHODOPSN"/>
</dbReference>